<keyword evidence="4 5" id="KW-0378">Hydrolase</keyword>
<comment type="similarity">
    <text evidence="5">Belongs to the YqgF HJR family.</text>
</comment>
<keyword evidence="3 5" id="KW-0540">Nuclease</keyword>
<dbReference type="Gene3D" id="3.30.420.140">
    <property type="entry name" value="YqgF/RNase H-like domain"/>
    <property type="match status" value="1"/>
</dbReference>
<evidence type="ECO:0000256" key="2">
    <source>
        <dbReference type="ARBA" id="ARBA00022517"/>
    </source>
</evidence>
<dbReference type="GO" id="GO:0016788">
    <property type="term" value="F:hydrolase activity, acting on ester bonds"/>
    <property type="evidence" value="ECO:0007669"/>
    <property type="project" value="UniProtKB-UniRule"/>
</dbReference>
<dbReference type="GO" id="GO:0004518">
    <property type="term" value="F:nuclease activity"/>
    <property type="evidence" value="ECO:0007669"/>
    <property type="project" value="UniProtKB-KW"/>
</dbReference>
<evidence type="ECO:0000313" key="8">
    <source>
        <dbReference type="Proteomes" id="UP000297454"/>
    </source>
</evidence>
<dbReference type="RefSeq" id="WP_134711575.1">
    <property type="nucleotide sequence ID" value="NZ_CP119081.1"/>
</dbReference>
<dbReference type="Proteomes" id="UP000297454">
    <property type="component" value="Unassembled WGS sequence"/>
</dbReference>
<dbReference type="InterPro" id="IPR005227">
    <property type="entry name" value="YqgF"/>
</dbReference>
<sequence length="136" mass="15464">MKRYIGLDLGTKTIGVAISDPLLIFANGLVTIKRKDIDSDIQEIKKIINDNEVTKIIIGMPYNMDGSKGPSAQRVMSFVDLLKKEIDNEIIYVDERLTTVSAERVLIENKVRREKRKDHVDKIAATFILQSYLDAR</sequence>
<keyword evidence="1 5" id="KW-0963">Cytoplasm</keyword>
<comment type="function">
    <text evidence="5">Could be a nuclease involved in processing of the 5'-end of pre-16S rRNA.</text>
</comment>
<dbReference type="PANTHER" id="PTHR33317:SF4">
    <property type="entry name" value="POLYNUCLEOTIDYL TRANSFERASE, RIBONUCLEASE H-LIKE SUPERFAMILY PROTEIN"/>
    <property type="match status" value="1"/>
</dbReference>
<gene>
    <name evidence="7" type="primary">ruvX</name>
    <name evidence="7" type="ORF">EQF91_03815</name>
</gene>
<feature type="domain" description="YqgF/RNase H-like" evidence="6">
    <location>
        <begin position="2"/>
        <end position="102"/>
    </location>
</feature>
<dbReference type="HAMAP" id="MF_00651">
    <property type="entry name" value="Nuclease_YqgF"/>
    <property type="match status" value="1"/>
</dbReference>
<proteinExistence type="inferred from homology"/>
<evidence type="ECO:0000256" key="3">
    <source>
        <dbReference type="ARBA" id="ARBA00022722"/>
    </source>
</evidence>
<evidence type="ECO:0000259" key="6">
    <source>
        <dbReference type="SMART" id="SM00732"/>
    </source>
</evidence>
<dbReference type="InterPro" id="IPR006641">
    <property type="entry name" value="YqgF/RNaseH-like_dom"/>
</dbReference>
<organism evidence="7 8">
    <name type="scientific">Helcococcus ovis</name>
    <dbReference type="NCBI Taxonomy" id="72026"/>
    <lineage>
        <taxon>Bacteria</taxon>
        <taxon>Bacillati</taxon>
        <taxon>Bacillota</taxon>
        <taxon>Tissierellia</taxon>
        <taxon>Tissierellales</taxon>
        <taxon>Peptoniphilaceae</taxon>
        <taxon>Helcococcus</taxon>
    </lineage>
</organism>
<evidence type="ECO:0000256" key="4">
    <source>
        <dbReference type="ARBA" id="ARBA00022801"/>
    </source>
</evidence>
<dbReference type="Pfam" id="PF03652">
    <property type="entry name" value="RuvX"/>
    <property type="match status" value="1"/>
</dbReference>
<evidence type="ECO:0000256" key="5">
    <source>
        <dbReference type="HAMAP-Rule" id="MF_00651"/>
    </source>
</evidence>
<dbReference type="SMART" id="SM00732">
    <property type="entry name" value="YqgFc"/>
    <property type="match status" value="1"/>
</dbReference>
<evidence type="ECO:0000256" key="1">
    <source>
        <dbReference type="ARBA" id="ARBA00022490"/>
    </source>
</evidence>
<dbReference type="EC" id="3.1.-.-" evidence="5"/>
<comment type="caution">
    <text evidence="7">The sequence shown here is derived from an EMBL/GenBank/DDBJ whole genome shotgun (WGS) entry which is preliminary data.</text>
</comment>
<dbReference type="AlphaFoldDB" id="A0A4R9C1F2"/>
<dbReference type="SUPFAM" id="SSF53098">
    <property type="entry name" value="Ribonuclease H-like"/>
    <property type="match status" value="1"/>
</dbReference>
<keyword evidence="2 5" id="KW-0690">Ribosome biogenesis</keyword>
<dbReference type="EMBL" id="SCFR01000010">
    <property type="protein sequence ID" value="TFF66438.1"/>
    <property type="molecule type" value="Genomic_DNA"/>
</dbReference>
<dbReference type="NCBIfam" id="TIGR00250">
    <property type="entry name" value="RNAse_H_YqgF"/>
    <property type="match status" value="1"/>
</dbReference>
<dbReference type="PANTHER" id="PTHR33317">
    <property type="entry name" value="POLYNUCLEOTIDYL TRANSFERASE, RIBONUCLEASE H-LIKE SUPERFAMILY PROTEIN"/>
    <property type="match status" value="1"/>
</dbReference>
<name>A0A4R9C1F2_9FIRM</name>
<keyword evidence="8" id="KW-1185">Reference proteome</keyword>
<accession>A0A4R9C1F2</accession>
<dbReference type="InterPro" id="IPR012337">
    <property type="entry name" value="RNaseH-like_sf"/>
</dbReference>
<dbReference type="InterPro" id="IPR037027">
    <property type="entry name" value="YqgF/RNaseH-like_dom_sf"/>
</dbReference>
<dbReference type="GO" id="GO:0005829">
    <property type="term" value="C:cytosol"/>
    <property type="evidence" value="ECO:0007669"/>
    <property type="project" value="TreeGrafter"/>
</dbReference>
<reference evidence="7 8" key="1">
    <citation type="submission" date="2019-01" db="EMBL/GenBank/DDBJ databases">
        <title>Draft Genome Sequences of Helcococcus ovis Strains Isolated from the Uterus and Vagina of Dairy Cows with Metritis.</title>
        <authorList>
            <person name="Cunha F."/>
            <person name="Jeon S.J."/>
            <person name="Kutzer P."/>
            <person name="Galvao K.N."/>
        </authorList>
    </citation>
    <scope>NUCLEOTIDE SEQUENCE [LARGE SCALE GENOMIC DNA]</scope>
    <source>
        <strain evidence="7 8">KG-37</strain>
    </source>
</reference>
<protein>
    <recommendedName>
        <fullName evidence="5">Putative pre-16S rRNA nuclease</fullName>
        <ecNumber evidence="5">3.1.-.-</ecNumber>
    </recommendedName>
</protein>
<comment type="subcellular location">
    <subcellularLocation>
        <location evidence="5">Cytoplasm</location>
    </subcellularLocation>
</comment>
<dbReference type="GeneID" id="97030756"/>
<dbReference type="OrthoDB" id="9796140at2"/>
<evidence type="ECO:0000313" key="7">
    <source>
        <dbReference type="EMBL" id="TFF66438.1"/>
    </source>
</evidence>
<dbReference type="GO" id="GO:0000967">
    <property type="term" value="P:rRNA 5'-end processing"/>
    <property type="evidence" value="ECO:0007669"/>
    <property type="project" value="UniProtKB-UniRule"/>
</dbReference>
<dbReference type="CDD" id="cd16964">
    <property type="entry name" value="YqgF"/>
    <property type="match status" value="1"/>
</dbReference>